<evidence type="ECO:0000313" key="8">
    <source>
        <dbReference type="EMBL" id="ASU32549.1"/>
    </source>
</evidence>
<keyword evidence="3" id="KW-1003">Cell membrane</keyword>
<feature type="transmembrane region" description="Helical" evidence="7">
    <location>
        <begin position="12"/>
        <end position="31"/>
    </location>
</feature>
<dbReference type="InterPro" id="IPR051907">
    <property type="entry name" value="DoxX-like_oxidoreductase"/>
</dbReference>
<feature type="transmembrane region" description="Helical" evidence="7">
    <location>
        <begin position="73"/>
        <end position="96"/>
    </location>
</feature>
<dbReference type="InterPro" id="IPR032808">
    <property type="entry name" value="DoxX"/>
</dbReference>
<keyword evidence="9" id="KW-1185">Reference proteome</keyword>
<feature type="transmembrane region" description="Helical" evidence="7">
    <location>
        <begin position="47"/>
        <end position="66"/>
    </location>
</feature>
<protein>
    <submittedName>
        <fullName evidence="8">DoxX family protein</fullName>
    </submittedName>
</protein>
<accession>A0A223NRL4</accession>
<gene>
    <name evidence="8" type="ORF">MuYL_0646</name>
</gene>
<dbReference type="KEGG" id="muc:MuYL_0646"/>
<organism evidence="8 9">
    <name type="scientific">Mucilaginibacter xinganensis</name>
    <dbReference type="NCBI Taxonomy" id="1234841"/>
    <lineage>
        <taxon>Bacteria</taxon>
        <taxon>Pseudomonadati</taxon>
        <taxon>Bacteroidota</taxon>
        <taxon>Sphingobacteriia</taxon>
        <taxon>Sphingobacteriales</taxon>
        <taxon>Sphingobacteriaceae</taxon>
        <taxon>Mucilaginibacter</taxon>
    </lineage>
</organism>
<dbReference type="PANTHER" id="PTHR33452:SF1">
    <property type="entry name" value="INNER MEMBRANE PROTEIN YPHA-RELATED"/>
    <property type="match status" value="1"/>
</dbReference>
<dbReference type="EMBL" id="CP022743">
    <property type="protein sequence ID" value="ASU32549.1"/>
    <property type="molecule type" value="Genomic_DNA"/>
</dbReference>
<evidence type="ECO:0000256" key="5">
    <source>
        <dbReference type="ARBA" id="ARBA00022989"/>
    </source>
</evidence>
<keyword evidence="5 7" id="KW-1133">Transmembrane helix</keyword>
<evidence type="ECO:0000256" key="4">
    <source>
        <dbReference type="ARBA" id="ARBA00022692"/>
    </source>
</evidence>
<name>A0A223NRL4_9SPHI</name>
<evidence type="ECO:0000256" key="3">
    <source>
        <dbReference type="ARBA" id="ARBA00022475"/>
    </source>
</evidence>
<feature type="transmembrane region" description="Helical" evidence="7">
    <location>
        <begin position="108"/>
        <end position="128"/>
    </location>
</feature>
<evidence type="ECO:0000256" key="1">
    <source>
        <dbReference type="ARBA" id="ARBA00004651"/>
    </source>
</evidence>
<reference evidence="8 9" key="1">
    <citation type="submission" date="2017-08" db="EMBL/GenBank/DDBJ databases">
        <title>Complete genome sequence of Mucilaginibacter sp. strain BJC16-A31.</title>
        <authorList>
            <consortium name="Henan University of Science and Technology"/>
            <person name="You X."/>
        </authorList>
    </citation>
    <scope>NUCLEOTIDE SEQUENCE [LARGE SCALE GENOMIC DNA]</scope>
    <source>
        <strain evidence="8 9">BJC16-A31</strain>
    </source>
</reference>
<proteinExistence type="inferred from homology"/>
<evidence type="ECO:0000313" key="9">
    <source>
        <dbReference type="Proteomes" id="UP000215002"/>
    </source>
</evidence>
<keyword evidence="4 7" id="KW-0812">Transmembrane</keyword>
<dbReference type="OrthoDB" id="9813193at2"/>
<dbReference type="Pfam" id="PF07681">
    <property type="entry name" value="DoxX"/>
    <property type="match status" value="1"/>
</dbReference>
<evidence type="ECO:0000256" key="2">
    <source>
        <dbReference type="ARBA" id="ARBA00006679"/>
    </source>
</evidence>
<evidence type="ECO:0000256" key="7">
    <source>
        <dbReference type="SAM" id="Phobius"/>
    </source>
</evidence>
<keyword evidence="6 7" id="KW-0472">Membrane</keyword>
<dbReference type="GO" id="GO:0005886">
    <property type="term" value="C:plasma membrane"/>
    <property type="evidence" value="ECO:0007669"/>
    <property type="project" value="UniProtKB-SubCell"/>
</dbReference>
<sequence length="138" mass="14934">MALLNKLGNYRNFGLLIIRVGLGLMFIFHGYPKLLGGQKEWEQTGSAMGYVGIHFLPTVWGLLAALTETVGGVLLILGLGFRLVCLLMVINLLVAIEFHLHQSGEMGGLMGASHAIEDCIMFAGLLFVGPGKYSVDKK</sequence>
<comment type="subcellular location">
    <subcellularLocation>
        <location evidence="1">Cell membrane</location>
        <topology evidence="1">Multi-pass membrane protein</topology>
    </subcellularLocation>
</comment>
<evidence type="ECO:0000256" key="6">
    <source>
        <dbReference type="ARBA" id="ARBA00023136"/>
    </source>
</evidence>
<dbReference type="AlphaFoldDB" id="A0A223NRL4"/>
<dbReference type="RefSeq" id="WP_094569122.1">
    <property type="nucleotide sequence ID" value="NZ_CP022743.1"/>
</dbReference>
<dbReference type="PANTHER" id="PTHR33452">
    <property type="entry name" value="OXIDOREDUCTASE CATD-RELATED"/>
    <property type="match status" value="1"/>
</dbReference>
<comment type="similarity">
    <text evidence="2">Belongs to the DoxX family.</text>
</comment>
<dbReference type="Proteomes" id="UP000215002">
    <property type="component" value="Chromosome"/>
</dbReference>